<keyword evidence="3" id="KW-1185">Reference proteome</keyword>
<feature type="region of interest" description="Disordered" evidence="1">
    <location>
        <begin position="298"/>
        <end position="327"/>
    </location>
</feature>
<feature type="compositionally biased region" description="Low complexity" evidence="1">
    <location>
        <begin position="234"/>
        <end position="251"/>
    </location>
</feature>
<gene>
    <name evidence="2" type="ORF">GX50_03577</name>
</gene>
<name>A0A2B7ZK83_9EURO</name>
<dbReference type="VEuPathDB" id="FungiDB:EMCG_08436"/>
<dbReference type="AlphaFoldDB" id="A0A2B7ZK83"/>
<feature type="compositionally biased region" description="Low complexity" evidence="1">
    <location>
        <begin position="305"/>
        <end position="316"/>
    </location>
</feature>
<organism evidence="2 3">
    <name type="scientific">[Emmonsia] crescens</name>
    <dbReference type="NCBI Taxonomy" id="73230"/>
    <lineage>
        <taxon>Eukaryota</taxon>
        <taxon>Fungi</taxon>
        <taxon>Dikarya</taxon>
        <taxon>Ascomycota</taxon>
        <taxon>Pezizomycotina</taxon>
        <taxon>Eurotiomycetes</taxon>
        <taxon>Eurotiomycetidae</taxon>
        <taxon>Onygenales</taxon>
        <taxon>Ajellomycetaceae</taxon>
        <taxon>Emergomyces</taxon>
    </lineage>
</organism>
<protein>
    <submittedName>
        <fullName evidence="2">Uncharacterized protein</fullName>
    </submittedName>
</protein>
<evidence type="ECO:0000256" key="1">
    <source>
        <dbReference type="SAM" id="MobiDB-lite"/>
    </source>
</evidence>
<feature type="region of interest" description="Disordered" evidence="1">
    <location>
        <begin position="185"/>
        <end position="261"/>
    </location>
</feature>
<feature type="compositionally biased region" description="Low complexity" evidence="1">
    <location>
        <begin position="202"/>
        <end position="211"/>
    </location>
</feature>
<comment type="caution">
    <text evidence="2">The sequence shown here is derived from an EMBL/GenBank/DDBJ whole genome shotgun (WGS) entry which is preliminary data.</text>
</comment>
<evidence type="ECO:0000313" key="3">
    <source>
        <dbReference type="Proteomes" id="UP000226031"/>
    </source>
</evidence>
<proteinExistence type="predicted"/>
<dbReference type="EMBL" id="PDND01000059">
    <property type="protein sequence ID" value="PGH33589.1"/>
    <property type="molecule type" value="Genomic_DNA"/>
</dbReference>
<dbReference type="Proteomes" id="UP000226031">
    <property type="component" value="Unassembled WGS sequence"/>
</dbReference>
<accession>A0A2B7ZK83</accession>
<sequence length="422" mass="45135">MDNNLPPPPPPPPPPPLPPHQQSQRGSRNEERTPQPSPPSSEPGSQNPSIASRIQNSASGLLQNTLSGPSSRSVANDIASTLVQGLALSGGKGSSSTSGNIPQSHGLDLGQPSSSGRVGGGQRFPAESFRSTPLPSAASNVHVQIHEEDNNNRVWEQFQDPTQNNAAIDSNNDTLLLDPYDLSSAKGKGKLSTEEGDLLDPTTTTTTTTTTLPKNIPDTFDSAWHNPSTPNTAHNQNQNQYQNQYNNPHNPSHASYTPHPTDGQAVIALLTSPTFQPATFTTAPDSPQSELLELDASMLLPPPSSSSSSPSSGPSPTTIPPFPPNQLSLIPDINSILSAIPQQQQQQQQQQDWDWTEMPGVAEWLEVDGTYQDTVWGFLKPYVEAARAEIVERRERGGDGGDDDGPAVKRLGMVLGHLKARL</sequence>
<dbReference type="SUPFAM" id="SSF101447">
    <property type="entry name" value="Formin homology 2 domain (FH2 domain)"/>
    <property type="match status" value="1"/>
</dbReference>
<reference evidence="2 3" key="1">
    <citation type="submission" date="2017-10" db="EMBL/GenBank/DDBJ databases">
        <title>Comparative genomics in systemic dimorphic fungi from Ajellomycetaceae.</title>
        <authorList>
            <person name="Munoz J.F."/>
            <person name="Mcewen J.G."/>
            <person name="Clay O.K."/>
            <person name="Cuomo C.A."/>
        </authorList>
    </citation>
    <scope>NUCLEOTIDE SEQUENCE [LARGE SCALE GENOMIC DNA]</scope>
    <source>
        <strain evidence="2 3">UAMH4076</strain>
    </source>
</reference>
<feature type="region of interest" description="Disordered" evidence="1">
    <location>
        <begin position="87"/>
        <end position="137"/>
    </location>
</feature>
<feature type="compositionally biased region" description="Polar residues" evidence="1">
    <location>
        <begin position="50"/>
        <end position="74"/>
    </location>
</feature>
<dbReference type="STRING" id="73230.A0A2B7ZK83"/>
<feature type="compositionally biased region" description="Pro residues" evidence="1">
    <location>
        <begin position="1"/>
        <end position="19"/>
    </location>
</feature>
<evidence type="ECO:0000313" key="2">
    <source>
        <dbReference type="EMBL" id="PGH33589.1"/>
    </source>
</evidence>
<feature type="region of interest" description="Disordered" evidence="1">
    <location>
        <begin position="1"/>
        <end position="74"/>
    </location>
</feature>